<dbReference type="PRINTS" id="PR00700">
    <property type="entry name" value="PRTYPHPHTASE"/>
</dbReference>
<dbReference type="InterPro" id="IPR016130">
    <property type="entry name" value="Tyr_Pase_AS"/>
</dbReference>
<feature type="transmembrane region" description="Helical" evidence="9">
    <location>
        <begin position="433"/>
        <end position="452"/>
    </location>
</feature>
<organism evidence="12 13">
    <name type="scientific">Larinioides sclopetarius</name>
    <dbReference type="NCBI Taxonomy" id="280406"/>
    <lineage>
        <taxon>Eukaryota</taxon>
        <taxon>Metazoa</taxon>
        <taxon>Ecdysozoa</taxon>
        <taxon>Arthropoda</taxon>
        <taxon>Chelicerata</taxon>
        <taxon>Arachnida</taxon>
        <taxon>Araneae</taxon>
        <taxon>Araneomorphae</taxon>
        <taxon>Entelegynae</taxon>
        <taxon>Araneoidea</taxon>
        <taxon>Araneidae</taxon>
        <taxon>Larinioides</taxon>
    </lineage>
</organism>
<comment type="subcellular location">
    <subcellularLocation>
        <location evidence="1">Endomembrane system</location>
    </subcellularLocation>
</comment>
<evidence type="ECO:0000313" key="13">
    <source>
        <dbReference type="Proteomes" id="UP001497382"/>
    </source>
</evidence>
<name>A0AAV1ZZ23_9ARAC</name>
<feature type="domain" description="Tyrosine-protein phosphatase" evidence="10">
    <location>
        <begin position="1"/>
        <end position="231"/>
    </location>
</feature>
<dbReference type="GO" id="GO:0070373">
    <property type="term" value="P:negative regulation of ERK1 and ERK2 cascade"/>
    <property type="evidence" value="ECO:0007669"/>
    <property type="project" value="TreeGrafter"/>
</dbReference>
<dbReference type="Gene3D" id="3.90.190.10">
    <property type="entry name" value="Protein tyrosine phosphatase superfamily"/>
    <property type="match status" value="2"/>
</dbReference>
<evidence type="ECO:0000256" key="8">
    <source>
        <dbReference type="SAM" id="MobiDB-lite"/>
    </source>
</evidence>
<dbReference type="PROSITE" id="PS50055">
    <property type="entry name" value="TYR_PHOSPHATASE_PTP"/>
    <property type="match status" value="1"/>
</dbReference>
<dbReference type="InterPro" id="IPR000387">
    <property type="entry name" value="Tyr_Pase_dom"/>
</dbReference>
<dbReference type="InterPro" id="IPR003595">
    <property type="entry name" value="Tyr_Pase_cat"/>
</dbReference>
<keyword evidence="4" id="KW-0597">Phosphoprotein</keyword>
<gene>
    <name evidence="12" type="ORF">LARSCL_LOCUS9013</name>
</gene>
<dbReference type="GO" id="GO:0012505">
    <property type="term" value="C:endomembrane system"/>
    <property type="evidence" value="ECO:0007669"/>
    <property type="project" value="UniProtKB-SubCell"/>
</dbReference>
<feature type="domain" description="Tyrosine specific protein phosphatases" evidence="11">
    <location>
        <begin position="143"/>
        <end position="222"/>
    </location>
</feature>
<dbReference type="InterPro" id="IPR000242">
    <property type="entry name" value="PTP_cat"/>
</dbReference>
<dbReference type="GO" id="GO:0046426">
    <property type="term" value="P:negative regulation of receptor signaling pathway via JAK-STAT"/>
    <property type="evidence" value="ECO:0007669"/>
    <property type="project" value="TreeGrafter"/>
</dbReference>
<dbReference type="GO" id="GO:0019901">
    <property type="term" value="F:protein kinase binding"/>
    <property type="evidence" value="ECO:0007669"/>
    <property type="project" value="TreeGrafter"/>
</dbReference>
<evidence type="ECO:0000259" key="11">
    <source>
        <dbReference type="PROSITE" id="PS50056"/>
    </source>
</evidence>
<keyword evidence="9" id="KW-1133">Transmembrane helix</keyword>
<dbReference type="EMBL" id="CAXIEN010000098">
    <property type="protein sequence ID" value="CAL1277089.1"/>
    <property type="molecule type" value="Genomic_DNA"/>
</dbReference>
<protein>
    <recommendedName>
        <fullName evidence="3">protein-tyrosine-phosphatase</fullName>
        <ecNumber evidence="3">3.1.3.48</ecNumber>
    </recommendedName>
</protein>
<dbReference type="AlphaFoldDB" id="A0AAV1ZZ23"/>
<dbReference type="GO" id="GO:0048666">
    <property type="term" value="P:neuron development"/>
    <property type="evidence" value="ECO:0007669"/>
    <property type="project" value="UniProtKB-ARBA"/>
</dbReference>
<dbReference type="PROSITE" id="PS50056">
    <property type="entry name" value="TYR_PHOSPHATASE_2"/>
    <property type="match status" value="1"/>
</dbReference>
<keyword evidence="7 9" id="KW-0472">Membrane</keyword>
<dbReference type="GO" id="GO:0004726">
    <property type="term" value="F:non-membrane spanning protein tyrosine phosphatase activity"/>
    <property type="evidence" value="ECO:0007669"/>
    <property type="project" value="TreeGrafter"/>
</dbReference>
<evidence type="ECO:0000259" key="10">
    <source>
        <dbReference type="PROSITE" id="PS50055"/>
    </source>
</evidence>
<dbReference type="Pfam" id="PF00102">
    <property type="entry name" value="Y_phosphatase"/>
    <property type="match status" value="1"/>
</dbReference>
<accession>A0AAV1ZZ23</accession>
<comment type="caution">
    <text evidence="12">The sequence shown here is derived from an EMBL/GenBank/DDBJ whole genome shotgun (WGS) entry which is preliminary data.</text>
</comment>
<keyword evidence="6" id="KW-0904">Protein phosphatase</keyword>
<feature type="compositionally biased region" description="Polar residues" evidence="8">
    <location>
        <begin position="346"/>
        <end position="361"/>
    </location>
</feature>
<evidence type="ECO:0000256" key="5">
    <source>
        <dbReference type="ARBA" id="ARBA00022801"/>
    </source>
</evidence>
<evidence type="ECO:0000256" key="4">
    <source>
        <dbReference type="ARBA" id="ARBA00022553"/>
    </source>
</evidence>
<dbReference type="InterPro" id="IPR029021">
    <property type="entry name" value="Prot-tyrosine_phosphatase-like"/>
</dbReference>
<dbReference type="PANTHER" id="PTHR46047">
    <property type="entry name" value="TYROSINE-PROTEIN PHOSPHATASE NON-RECEPTOR TYPE 61F"/>
    <property type="match status" value="1"/>
</dbReference>
<dbReference type="GO" id="GO:0005634">
    <property type="term" value="C:nucleus"/>
    <property type="evidence" value="ECO:0007669"/>
    <property type="project" value="TreeGrafter"/>
</dbReference>
<dbReference type="SMART" id="SM00404">
    <property type="entry name" value="PTPc_motif"/>
    <property type="match status" value="1"/>
</dbReference>
<dbReference type="SUPFAM" id="SSF52799">
    <property type="entry name" value="(Phosphotyrosine protein) phosphatases II"/>
    <property type="match status" value="1"/>
</dbReference>
<comment type="similarity">
    <text evidence="2">Belongs to the protein-tyrosine phosphatase family. Non-receptor class 1 subfamily.</text>
</comment>
<feature type="compositionally biased region" description="Polar residues" evidence="8">
    <location>
        <begin position="290"/>
        <end position="339"/>
    </location>
</feature>
<dbReference type="Proteomes" id="UP001497382">
    <property type="component" value="Unassembled WGS sequence"/>
</dbReference>
<dbReference type="PANTHER" id="PTHR46047:SF3">
    <property type="entry name" value="TYROSINE-PROTEIN PHOSPHATASE NON-RECEPTOR TYPE 61F"/>
    <property type="match status" value="1"/>
</dbReference>
<dbReference type="SMART" id="SM00194">
    <property type="entry name" value="PTPc"/>
    <property type="match status" value="1"/>
</dbReference>
<evidence type="ECO:0000256" key="7">
    <source>
        <dbReference type="ARBA" id="ARBA00023136"/>
    </source>
</evidence>
<reference evidence="12 13" key="1">
    <citation type="submission" date="2024-04" db="EMBL/GenBank/DDBJ databases">
        <authorList>
            <person name="Rising A."/>
            <person name="Reimegard J."/>
            <person name="Sonavane S."/>
            <person name="Akerstrom W."/>
            <person name="Nylinder S."/>
            <person name="Hedman E."/>
            <person name="Kallberg Y."/>
        </authorList>
    </citation>
    <scope>NUCLEOTIDE SEQUENCE [LARGE SCALE GENOMIC DNA]</scope>
</reference>
<dbReference type="InterPro" id="IPR051985">
    <property type="entry name" value="NR_tyrosine_phosphatase"/>
</dbReference>
<evidence type="ECO:0000313" key="12">
    <source>
        <dbReference type="EMBL" id="CAL1277089.1"/>
    </source>
</evidence>
<evidence type="ECO:0000256" key="1">
    <source>
        <dbReference type="ARBA" id="ARBA00004308"/>
    </source>
</evidence>
<dbReference type="GO" id="GO:0005737">
    <property type="term" value="C:cytoplasm"/>
    <property type="evidence" value="ECO:0007669"/>
    <property type="project" value="TreeGrafter"/>
</dbReference>
<sequence>MEVEFYEIDRKNAWNTIFQEIRNESNNFSYIIKDAKKLENKNLNRYRDVNPFDHSRVRLQRGDKDYINASLVEVPSADRSYILTQGPLPVTTGHFWLMVWEQKSKAILMLNRIIEKNTSENSREILQFHYTTWPDFGVPESPEAFLNFLFSVRESGVLNSNYGPPVVHCSAGIGRSGTFCLVDSCLVLIEKNNDPNSINIRQQLLEMRHYRMGLIQTPDQLRFSYVAIIEGAKRVLSMPNVPSGNENLVETHKKICISPENCKLAVNENAEDSDVSPPPLPPRSRNSDDLSPSIQTDSNSFSELNGDIMNSDSNLSSMKQSKSDASINSEENNQYSSKSRLADEGTVQSVTGTSFNNSSVSPVLESKTTCRYNKGVYPSGKPRKVKESFESGNLSLTELRKRVRKEREEKTAIMVQNIKKKQKEAELWEKRRSIIKLSLGLVLIIGIGYFVYKNYSKS</sequence>
<evidence type="ECO:0000256" key="6">
    <source>
        <dbReference type="ARBA" id="ARBA00022912"/>
    </source>
</evidence>
<evidence type="ECO:0000256" key="2">
    <source>
        <dbReference type="ARBA" id="ARBA00009701"/>
    </source>
</evidence>
<dbReference type="PROSITE" id="PS00383">
    <property type="entry name" value="TYR_PHOSPHATASE_1"/>
    <property type="match status" value="1"/>
</dbReference>
<proteinExistence type="inferred from homology"/>
<feature type="region of interest" description="Disordered" evidence="8">
    <location>
        <begin position="269"/>
        <end position="361"/>
    </location>
</feature>
<dbReference type="EC" id="3.1.3.48" evidence="3"/>
<keyword evidence="9" id="KW-0812">Transmembrane</keyword>
<keyword evidence="13" id="KW-1185">Reference proteome</keyword>
<keyword evidence="5" id="KW-0378">Hydrolase</keyword>
<evidence type="ECO:0000256" key="9">
    <source>
        <dbReference type="SAM" id="Phobius"/>
    </source>
</evidence>
<evidence type="ECO:0000256" key="3">
    <source>
        <dbReference type="ARBA" id="ARBA00013064"/>
    </source>
</evidence>